<dbReference type="Gene3D" id="2.60.40.1740">
    <property type="entry name" value="hypothetical protein (bacova_03559)"/>
    <property type="match status" value="1"/>
</dbReference>
<sequence length="343" mass="38102">MKGYTQRLFSALVVIAVLHGCKNAEIDHPDFDYTTGYFPYQYPVRTLILGEDIYDNTNDNAHKFVISATMGGVYENERDRSFTFSVDESLCNNVSFGAAGAAIQPLPAGYYSLSSPGTIVIPGGKINGGVEVQLTDAFFDDPKSITLGYVVPLVLTGSNDVDSILAGSAGRTNPDRRITSDWIKVPKDFTMFAVKYINEFHGNYFHYGQANTSDAAGNRLDEQTYKKAYTEINDVKLLKTTARHQVEFTTHLQSKVMSGEIKMLLSFNGDQCTVTSADTNYVITGTGQFKKGAFEWGNKKRNGITLEYKVSDKVNIYEAKDELVVRDRAVVMELYNPVVNRNN</sequence>
<dbReference type="Pfam" id="PF18620">
    <property type="entry name" value="DUF5627"/>
    <property type="match status" value="1"/>
</dbReference>
<feature type="domain" description="BT-3987-like N-terminal" evidence="1">
    <location>
        <begin position="36"/>
        <end position="160"/>
    </location>
</feature>
<dbReference type="InterPro" id="IPR040580">
    <property type="entry name" value="DUF5627"/>
</dbReference>
<dbReference type="Gene3D" id="2.40.128.420">
    <property type="match status" value="1"/>
</dbReference>
<reference evidence="4" key="1">
    <citation type="journal article" date="2019" name="Int. J. Syst. Evol. Microbiol.">
        <title>The Global Catalogue of Microorganisms (GCM) 10K type strain sequencing project: providing services to taxonomists for standard genome sequencing and annotation.</title>
        <authorList>
            <consortium name="The Broad Institute Genomics Platform"/>
            <consortium name="The Broad Institute Genome Sequencing Center for Infectious Disease"/>
            <person name="Wu L."/>
            <person name="Ma J."/>
        </authorList>
    </citation>
    <scope>NUCLEOTIDE SEQUENCE [LARGE SCALE GENOMIC DNA]</scope>
    <source>
        <strain evidence="4">JCM 31920</strain>
    </source>
</reference>
<evidence type="ECO:0000313" key="3">
    <source>
        <dbReference type="EMBL" id="GAA4444790.1"/>
    </source>
</evidence>
<feature type="domain" description="DUF5627" evidence="2">
    <location>
        <begin position="199"/>
        <end position="328"/>
    </location>
</feature>
<dbReference type="EMBL" id="BAABEY010000032">
    <property type="protein sequence ID" value="GAA4444790.1"/>
    <property type="molecule type" value="Genomic_DNA"/>
</dbReference>
<evidence type="ECO:0000259" key="1">
    <source>
        <dbReference type="Pfam" id="PF08522"/>
    </source>
</evidence>
<evidence type="ECO:0008006" key="5">
    <source>
        <dbReference type="Google" id="ProtNLM"/>
    </source>
</evidence>
<gene>
    <name evidence="3" type="ORF">GCM10023091_35510</name>
</gene>
<name>A0ABP8M6R8_9BACT</name>
<accession>A0ABP8M6R8</accession>
<protein>
    <recommendedName>
        <fullName evidence="5">Adhesin</fullName>
    </recommendedName>
</protein>
<comment type="caution">
    <text evidence="3">The sequence shown here is derived from an EMBL/GenBank/DDBJ whole genome shotgun (WGS) entry which is preliminary data.</text>
</comment>
<dbReference type="InterPro" id="IPR013728">
    <property type="entry name" value="BT_3987-like_N"/>
</dbReference>
<dbReference type="Proteomes" id="UP001501508">
    <property type="component" value="Unassembled WGS sequence"/>
</dbReference>
<organism evidence="3 4">
    <name type="scientific">Ravibacter arvi</name>
    <dbReference type="NCBI Taxonomy" id="2051041"/>
    <lineage>
        <taxon>Bacteria</taxon>
        <taxon>Pseudomonadati</taxon>
        <taxon>Bacteroidota</taxon>
        <taxon>Cytophagia</taxon>
        <taxon>Cytophagales</taxon>
        <taxon>Spirosomataceae</taxon>
        <taxon>Ravibacter</taxon>
    </lineage>
</organism>
<keyword evidence="4" id="KW-1185">Reference proteome</keyword>
<dbReference type="Pfam" id="PF08522">
    <property type="entry name" value="BT_3987-like_N"/>
    <property type="match status" value="1"/>
</dbReference>
<evidence type="ECO:0000259" key="2">
    <source>
        <dbReference type="Pfam" id="PF18620"/>
    </source>
</evidence>
<proteinExistence type="predicted"/>
<evidence type="ECO:0000313" key="4">
    <source>
        <dbReference type="Proteomes" id="UP001501508"/>
    </source>
</evidence>